<gene>
    <name evidence="2" type="ORF">FGU65_12390</name>
</gene>
<evidence type="ECO:0000313" key="3">
    <source>
        <dbReference type="Proteomes" id="UP001168338"/>
    </source>
</evidence>
<dbReference type="RefSeq" id="WP_301664858.1">
    <property type="nucleotide sequence ID" value="NZ_VCYH01000009.1"/>
</dbReference>
<reference evidence="2" key="1">
    <citation type="submission" date="2019-05" db="EMBL/GenBank/DDBJ databases">
        <title>Methanoculleus sp. FWC-SCC1, a methanogenic archaeon isolated from deep marine cold seep.</title>
        <authorList>
            <person name="Chen Y.-W."/>
            <person name="Chen S.-C."/>
            <person name="Teng N.-H."/>
            <person name="Lai M.-C."/>
        </authorList>
    </citation>
    <scope>NUCLEOTIDE SEQUENCE</scope>
    <source>
        <strain evidence="2">FWC-SCC1</strain>
    </source>
</reference>
<dbReference type="InterPro" id="IPR043519">
    <property type="entry name" value="NT_sf"/>
</dbReference>
<evidence type="ECO:0000259" key="1">
    <source>
        <dbReference type="Pfam" id="PF01909"/>
    </source>
</evidence>
<dbReference type="Proteomes" id="UP001168338">
    <property type="component" value="Unassembled WGS sequence"/>
</dbReference>
<dbReference type="InterPro" id="IPR052548">
    <property type="entry name" value="Type_VII_TA_antitoxin"/>
</dbReference>
<name>A0ABT8MCL6_9EURY</name>
<feature type="domain" description="Polymerase nucleotidyl transferase" evidence="1">
    <location>
        <begin position="24"/>
        <end position="68"/>
    </location>
</feature>
<dbReference type="CDD" id="cd05403">
    <property type="entry name" value="NT_KNTase_like"/>
    <property type="match status" value="1"/>
</dbReference>
<organism evidence="2 3">
    <name type="scientific">Methanoculleus frigidifontis</name>
    <dbReference type="NCBI Taxonomy" id="2584085"/>
    <lineage>
        <taxon>Archaea</taxon>
        <taxon>Methanobacteriati</taxon>
        <taxon>Methanobacteriota</taxon>
        <taxon>Stenosarchaea group</taxon>
        <taxon>Methanomicrobia</taxon>
        <taxon>Methanomicrobiales</taxon>
        <taxon>Methanomicrobiaceae</taxon>
        <taxon>Methanoculleus</taxon>
    </lineage>
</organism>
<dbReference type="EMBL" id="VCYH01000009">
    <property type="protein sequence ID" value="MDN7025675.1"/>
    <property type="molecule type" value="Genomic_DNA"/>
</dbReference>
<dbReference type="SUPFAM" id="SSF81301">
    <property type="entry name" value="Nucleotidyltransferase"/>
    <property type="match status" value="1"/>
</dbReference>
<keyword evidence="3" id="KW-1185">Reference proteome</keyword>
<protein>
    <submittedName>
        <fullName evidence="2">Nucleotidyltransferase domain-containing protein</fullName>
    </submittedName>
</protein>
<dbReference type="Pfam" id="PF01909">
    <property type="entry name" value="NTP_transf_2"/>
    <property type="match status" value="1"/>
</dbReference>
<proteinExistence type="predicted"/>
<comment type="caution">
    <text evidence="2">The sequence shown here is derived from an EMBL/GenBank/DDBJ whole genome shotgun (WGS) entry which is preliminary data.</text>
</comment>
<dbReference type="PANTHER" id="PTHR33933:SF3">
    <property type="entry name" value="PROTEIN ADENYLYLTRANSFERASE MJ0604-RELATED"/>
    <property type="match status" value="1"/>
</dbReference>
<evidence type="ECO:0000313" key="2">
    <source>
        <dbReference type="EMBL" id="MDN7025675.1"/>
    </source>
</evidence>
<dbReference type="PANTHER" id="PTHR33933">
    <property type="entry name" value="NUCLEOTIDYLTRANSFERASE"/>
    <property type="match status" value="1"/>
</dbReference>
<dbReference type="InterPro" id="IPR002934">
    <property type="entry name" value="Polymerase_NTP_transf_dom"/>
</dbReference>
<sequence length="105" mass="11691">MTPPIRPVVRTFAAKAREACGDAIEEILLFGSAARGDDRPDSDIDILVITREEDYRIREFLTGMAFDLLVETGDYLSVKVLSRDDVRAHRHSSFLRNVAVDGVAV</sequence>
<accession>A0ABT8MCL6</accession>
<dbReference type="Gene3D" id="3.30.460.10">
    <property type="entry name" value="Beta Polymerase, domain 2"/>
    <property type="match status" value="1"/>
</dbReference>